<dbReference type="GO" id="GO:0016747">
    <property type="term" value="F:acyltransferase activity, transferring groups other than amino-acyl groups"/>
    <property type="evidence" value="ECO:0007669"/>
    <property type="project" value="InterPro"/>
</dbReference>
<accession>A0A3A9YP31</accession>
<dbReference type="PANTHER" id="PTHR43877">
    <property type="entry name" value="AMINOALKYLPHOSPHONATE N-ACETYLTRANSFERASE-RELATED-RELATED"/>
    <property type="match status" value="1"/>
</dbReference>
<dbReference type="Pfam" id="PF00583">
    <property type="entry name" value="Acetyltransf_1"/>
    <property type="match status" value="1"/>
</dbReference>
<dbReference type="OrthoDB" id="70840at2"/>
<keyword evidence="6" id="KW-1185">Reference proteome</keyword>
<gene>
    <name evidence="5" type="ORF">D7294_26835</name>
</gene>
<dbReference type="InterPro" id="IPR000182">
    <property type="entry name" value="GNAT_dom"/>
</dbReference>
<dbReference type="CDD" id="cd04301">
    <property type="entry name" value="NAT_SF"/>
    <property type="match status" value="1"/>
</dbReference>
<dbReference type="RefSeq" id="WP_120684281.1">
    <property type="nucleotide sequence ID" value="NZ_RBAL01000022.1"/>
</dbReference>
<feature type="region of interest" description="Disordered" evidence="3">
    <location>
        <begin position="1"/>
        <end position="20"/>
    </location>
</feature>
<proteinExistence type="predicted"/>
<keyword evidence="1 5" id="KW-0808">Transferase</keyword>
<feature type="domain" description="N-acetyltransferase" evidence="4">
    <location>
        <begin position="28"/>
        <end position="202"/>
    </location>
</feature>
<evidence type="ECO:0000259" key="4">
    <source>
        <dbReference type="PROSITE" id="PS51186"/>
    </source>
</evidence>
<evidence type="ECO:0000256" key="1">
    <source>
        <dbReference type="ARBA" id="ARBA00022679"/>
    </source>
</evidence>
<feature type="compositionally biased region" description="Acidic residues" evidence="3">
    <location>
        <begin position="100"/>
        <end position="112"/>
    </location>
</feature>
<dbReference type="Gene3D" id="3.40.630.30">
    <property type="match status" value="1"/>
</dbReference>
<dbReference type="AlphaFoldDB" id="A0A3A9YP31"/>
<protein>
    <submittedName>
        <fullName evidence="5">GNAT family N-acetyltransferase</fullName>
    </submittedName>
</protein>
<dbReference type="EMBL" id="RBAL01000022">
    <property type="protein sequence ID" value="RKN37770.1"/>
    <property type="molecule type" value="Genomic_DNA"/>
</dbReference>
<reference evidence="5 6" key="1">
    <citation type="journal article" date="2014" name="Int. J. Syst. Evol. Microbiol.">
        <title>Streptomyces hoynatensis sp. nov., isolated from deep marine sediment.</title>
        <authorList>
            <person name="Veyisoglu A."/>
            <person name="Sahin N."/>
        </authorList>
    </citation>
    <scope>NUCLEOTIDE SEQUENCE [LARGE SCALE GENOMIC DNA]</scope>
    <source>
        <strain evidence="5 6">KCTC 29097</strain>
    </source>
</reference>
<evidence type="ECO:0000256" key="3">
    <source>
        <dbReference type="SAM" id="MobiDB-lite"/>
    </source>
</evidence>
<dbReference type="SUPFAM" id="SSF55729">
    <property type="entry name" value="Acyl-CoA N-acyltransferases (Nat)"/>
    <property type="match status" value="1"/>
</dbReference>
<dbReference type="InterPro" id="IPR050832">
    <property type="entry name" value="Bact_Acetyltransf"/>
</dbReference>
<organism evidence="5 6">
    <name type="scientific">Streptomyces hoynatensis</name>
    <dbReference type="NCBI Taxonomy" id="1141874"/>
    <lineage>
        <taxon>Bacteria</taxon>
        <taxon>Bacillati</taxon>
        <taxon>Actinomycetota</taxon>
        <taxon>Actinomycetes</taxon>
        <taxon>Kitasatosporales</taxon>
        <taxon>Streptomycetaceae</taxon>
        <taxon>Streptomyces</taxon>
    </lineage>
</organism>
<evidence type="ECO:0000313" key="5">
    <source>
        <dbReference type="EMBL" id="RKN37770.1"/>
    </source>
</evidence>
<dbReference type="Proteomes" id="UP000272474">
    <property type="component" value="Unassembled WGS sequence"/>
</dbReference>
<name>A0A3A9YP31_9ACTN</name>
<evidence type="ECO:0000256" key="2">
    <source>
        <dbReference type="ARBA" id="ARBA00023315"/>
    </source>
</evidence>
<comment type="caution">
    <text evidence="5">The sequence shown here is derived from an EMBL/GenBank/DDBJ whole genome shotgun (WGS) entry which is preliminary data.</text>
</comment>
<dbReference type="PROSITE" id="PS51186">
    <property type="entry name" value="GNAT"/>
    <property type="match status" value="1"/>
</dbReference>
<keyword evidence="2" id="KW-0012">Acyltransferase</keyword>
<dbReference type="PANTHER" id="PTHR43877:SF2">
    <property type="entry name" value="AMINOALKYLPHOSPHONATE N-ACETYLTRANSFERASE-RELATED"/>
    <property type="match status" value="1"/>
</dbReference>
<feature type="region of interest" description="Disordered" evidence="3">
    <location>
        <begin position="88"/>
        <end position="118"/>
    </location>
</feature>
<dbReference type="InterPro" id="IPR016181">
    <property type="entry name" value="Acyl_CoA_acyltransferase"/>
</dbReference>
<sequence length="202" mass="21548">MTSGTSIGADAGTGGAAGAGRSRAAFDILTRGFDHPDARRLNDLVQAEYAARYGDEGDVTPLEPGMFAPPRGRYLLAYDAGGRPVASGGWRARNAGPGSEGDDADGGDDGEGDGNYRDGDAEIKRMYVAPEARRAGLARRILALLEEDARRAGRIRMVLETGIAQPEAIALYESSGYLRLPEAEKFGVYRFSRTSRCYAKPL</sequence>
<feature type="compositionally biased region" description="Low complexity" evidence="3">
    <location>
        <begin position="1"/>
        <end position="10"/>
    </location>
</feature>
<evidence type="ECO:0000313" key="6">
    <source>
        <dbReference type="Proteomes" id="UP000272474"/>
    </source>
</evidence>